<dbReference type="PANTHER" id="PTHR33233">
    <property type="entry name" value="ENDONUCLEASE/EXONUCLEASE/PHOSPHATASE"/>
    <property type="match status" value="1"/>
</dbReference>
<protein>
    <submittedName>
        <fullName evidence="4">Uncharacterized protein LOC107786173</fullName>
    </submittedName>
</protein>
<accession>A0A1S3ZF53</accession>
<evidence type="ECO:0000313" key="4">
    <source>
        <dbReference type="RefSeq" id="XP_016463110.1"/>
    </source>
</evidence>
<feature type="compositionally biased region" description="Basic and acidic residues" evidence="1">
    <location>
        <begin position="30"/>
        <end position="39"/>
    </location>
</feature>
<sequence length="398" mass="45307">MGKRARKPSQKALMAQASLQLQSNAQRGKRGSEVREKEATTPQIRAKISETVVQPNENAKQKQVEAQQIWNEVAQPPRSSSYAESASKGRKSWADEVEEELAMQKQKKSVWEDFDLSKISNARFKLEYVAPKTHGESPIVEIELDDISSEIEFWKNADVCYVLGAHPPFAVIQGYIQRLWAKHGINKISMLKNGVTLVRFDSEIGKNEVIQGGIYHFDNKPFIVKAWSPDLEFTREELLTVPIWIKFPGFDFKYWSPKGLSKIGSLVGKPLMVDQNTERKNGLNFARLLVEVEMDSKLPEVVLFRNEKGQLVEQRVSYDWKPTLCTHCSKYGHSESICRKKHPVTLATQQEQKGKQTNKDDKVDNQLAEIRSDKRMDKGKTKTVQGEERHTSTTSSSS</sequence>
<name>A0A1S3ZF53_TOBAC</name>
<dbReference type="InterPro" id="IPR025558">
    <property type="entry name" value="DUF4283"/>
</dbReference>
<evidence type="ECO:0000259" key="2">
    <source>
        <dbReference type="Pfam" id="PF14111"/>
    </source>
</evidence>
<feature type="compositionally biased region" description="Basic and acidic residues" evidence="1">
    <location>
        <begin position="352"/>
        <end position="391"/>
    </location>
</feature>
<dbReference type="PANTHER" id="PTHR33233:SF14">
    <property type="entry name" value="ENDONUCLEASE_EXONUCLEASE_PHOSPHATASE"/>
    <property type="match status" value="1"/>
</dbReference>
<evidence type="ECO:0000313" key="3">
    <source>
        <dbReference type="Proteomes" id="UP000790787"/>
    </source>
</evidence>
<feature type="region of interest" description="Disordered" evidence="1">
    <location>
        <begin position="349"/>
        <end position="398"/>
    </location>
</feature>
<proteinExistence type="predicted"/>
<dbReference type="PaxDb" id="4097-A0A1S3ZF53"/>
<dbReference type="KEGG" id="nta:107786173"/>
<evidence type="ECO:0000256" key="1">
    <source>
        <dbReference type="SAM" id="MobiDB-lite"/>
    </source>
</evidence>
<dbReference type="AlphaFoldDB" id="A0A1S3ZF53"/>
<dbReference type="OMA" id="WETSAIM"/>
<dbReference type="Proteomes" id="UP000790787">
    <property type="component" value="Chromosome 17"/>
</dbReference>
<dbReference type="OrthoDB" id="1738329at2759"/>
<feature type="region of interest" description="Disordered" evidence="1">
    <location>
        <begin position="1"/>
        <end position="42"/>
    </location>
</feature>
<dbReference type="RefSeq" id="XP_016463110.1">
    <property type="nucleotide sequence ID" value="XM_016607624.1"/>
</dbReference>
<reference evidence="3" key="1">
    <citation type="journal article" date="2014" name="Nat. Commun.">
        <title>The tobacco genome sequence and its comparison with those of tomato and potato.</title>
        <authorList>
            <person name="Sierro N."/>
            <person name="Battey J.N."/>
            <person name="Ouadi S."/>
            <person name="Bakaher N."/>
            <person name="Bovet L."/>
            <person name="Willig A."/>
            <person name="Goepfert S."/>
            <person name="Peitsch M.C."/>
            <person name="Ivanov N.V."/>
        </authorList>
    </citation>
    <scope>NUCLEOTIDE SEQUENCE [LARGE SCALE GENOMIC DNA]</scope>
</reference>
<organism evidence="3 4">
    <name type="scientific">Nicotiana tabacum</name>
    <name type="common">Common tobacco</name>
    <dbReference type="NCBI Taxonomy" id="4097"/>
    <lineage>
        <taxon>Eukaryota</taxon>
        <taxon>Viridiplantae</taxon>
        <taxon>Streptophyta</taxon>
        <taxon>Embryophyta</taxon>
        <taxon>Tracheophyta</taxon>
        <taxon>Spermatophyta</taxon>
        <taxon>Magnoliopsida</taxon>
        <taxon>eudicotyledons</taxon>
        <taxon>Gunneridae</taxon>
        <taxon>Pentapetalae</taxon>
        <taxon>asterids</taxon>
        <taxon>lamiids</taxon>
        <taxon>Solanales</taxon>
        <taxon>Solanaceae</taxon>
        <taxon>Nicotianoideae</taxon>
        <taxon>Nicotianeae</taxon>
        <taxon>Nicotiana</taxon>
    </lineage>
</organism>
<feature type="compositionally biased region" description="Low complexity" evidence="1">
    <location>
        <begin position="10"/>
        <end position="26"/>
    </location>
</feature>
<dbReference type="GeneID" id="107786173"/>
<dbReference type="Pfam" id="PF14111">
    <property type="entry name" value="DUF4283"/>
    <property type="match status" value="1"/>
</dbReference>
<feature type="domain" description="DUF4283" evidence="2">
    <location>
        <begin position="152"/>
        <end position="234"/>
    </location>
</feature>
<gene>
    <name evidence="4" type="primary">LOC107786173</name>
</gene>
<keyword evidence="3" id="KW-1185">Reference proteome</keyword>
<reference evidence="4" key="2">
    <citation type="submission" date="2025-08" db="UniProtKB">
        <authorList>
            <consortium name="RefSeq"/>
        </authorList>
    </citation>
    <scope>IDENTIFICATION</scope>
    <source>
        <tissue evidence="4">Leaf</tissue>
    </source>
</reference>
<dbReference type="RefSeq" id="XP_016463110.1">
    <property type="nucleotide sequence ID" value="XM_016607624.2"/>
</dbReference>